<feature type="repeat" description="ANK" evidence="6">
    <location>
        <begin position="310"/>
        <end position="342"/>
    </location>
</feature>
<evidence type="ECO:0000256" key="4">
    <source>
        <dbReference type="ARBA" id="ARBA00023159"/>
    </source>
</evidence>
<dbReference type="AlphaFoldDB" id="A0AAD1T6T1"/>
<protein>
    <submittedName>
        <fullName evidence="8">NF-kappa-B inhibitor zeta-like</fullName>
    </submittedName>
</protein>
<dbReference type="EMBL" id="OW240921">
    <property type="protein sequence ID" value="CAH2320271.1"/>
    <property type="molecule type" value="Genomic_DNA"/>
</dbReference>
<dbReference type="GO" id="GO:0003677">
    <property type="term" value="F:DNA binding"/>
    <property type="evidence" value="ECO:0007669"/>
    <property type="project" value="InterPro"/>
</dbReference>
<dbReference type="PROSITE" id="PS50088">
    <property type="entry name" value="ANK_REPEAT"/>
    <property type="match status" value="2"/>
</dbReference>
<keyword evidence="5" id="KW-0804">Transcription</keyword>
<feature type="repeat" description="ANK" evidence="6">
    <location>
        <begin position="343"/>
        <end position="363"/>
    </location>
</feature>
<dbReference type="GO" id="GO:0005634">
    <property type="term" value="C:nucleus"/>
    <property type="evidence" value="ECO:0007669"/>
    <property type="project" value="TreeGrafter"/>
</dbReference>
<dbReference type="Gene3D" id="1.25.40.20">
    <property type="entry name" value="Ankyrin repeat-containing domain"/>
    <property type="match status" value="1"/>
</dbReference>
<evidence type="ECO:0000256" key="2">
    <source>
        <dbReference type="ARBA" id="ARBA00023015"/>
    </source>
</evidence>
<dbReference type="SMART" id="SM00248">
    <property type="entry name" value="ANK"/>
    <property type="match status" value="4"/>
</dbReference>
<dbReference type="InterPro" id="IPR036770">
    <property type="entry name" value="Ankyrin_rpt-contain_sf"/>
</dbReference>
<evidence type="ECO:0000259" key="7">
    <source>
        <dbReference type="PROSITE" id="PS52003"/>
    </source>
</evidence>
<sequence>MWRSSRTFYPNNHQDKEYSVAKEFRLNDSAGKDADLLITPILAHGIKESKPNDRTSQKYVGVRVRLPVKEMLNKIRSAKTGSSNVSKKEFDSPKLRETMDELLEVLDNKLLQSTETSLAAHPTDNLCLPCHMDNENSHTTFEEQSHRHNKSSYNSFFDHHNKCHLAELQSSSHEFSQLNSKETFNFNNNIGTSYINLNGTAGSVSCSTKYTVKSHQCWVENPPMIHGCCENLDMVTIRQQKQTSFSFFEFQIMHEEEKLCNPSIDKGITTLDEDESRLLFSAISDGKRAQAYVLARRLTMCNKINVKDSNKRTALHVAAEKNQHLIFQDLLGFGANINERDSNGKSPLHICASYGHVNVMEVLKNTKETGQDLQVEALDSSGLTPLHYAVLAHNFTVKEYENRHLKKDVKKCLHYRKGGLLQGVKCLLQMGADPLTRELKTGQTSIQLAHSEDNKEMVSFFSNLYPNMKEMLNEV</sequence>
<evidence type="ECO:0000256" key="3">
    <source>
        <dbReference type="ARBA" id="ARBA00023043"/>
    </source>
</evidence>
<keyword evidence="4" id="KW-0010">Activator</keyword>
<dbReference type="PROSITE" id="PS50297">
    <property type="entry name" value="ANK_REP_REGION"/>
    <property type="match status" value="2"/>
</dbReference>
<name>A0AAD1T6T1_PELCU</name>
<keyword evidence="3 6" id="KW-0040">ANK repeat</keyword>
<keyword evidence="9" id="KW-1185">Reference proteome</keyword>
<dbReference type="GO" id="GO:0070974">
    <property type="term" value="F:POU domain binding"/>
    <property type="evidence" value="ECO:0007669"/>
    <property type="project" value="InterPro"/>
</dbReference>
<dbReference type="PANTHER" id="PTHR24124:SF5">
    <property type="entry name" value="NF-KAPPA-B INHIBITOR ZETA"/>
    <property type="match status" value="1"/>
</dbReference>
<dbReference type="GO" id="GO:0010468">
    <property type="term" value="P:regulation of gene expression"/>
    <property type="evidence" value="ECO:0007669"/>
    <property type="project" value="TreeGrafter"/>
</dbReference>
<dbReference type="PROSITE" id="PS52003">
    <property type="entry name" value="OCA"/>
    <property type="match status" value="1"/>
</dbReference>
<gene>
    <name evidence="8" type="ORF">PECUL_23A051984</name>
</gene>
<dbReference type="InterPro" id="IPR002110">
    <property type="entry name" value="Ankyrin_rpt"/>
</dbReference>
<accession>A0AAD1T6T1</accession>
<evidence type="ECO:0000256" key="6">
    <source>
        <dbReference type="PROSITE-ProRule" id="PRU00023"/>
    </source>
</evidence>
<evidence type="ECO:0000313" key="8">
    <source>
        <dbReference type="EMBL" id="CAH2320271.1"/>
    </source>
</evidence>
<feature type="domain" description="OCA" evidence="7">
    <location>
        <begin position="56"/>
        <end position="78"/>
    </location>
</feature>
<keyword evidence="1" id="KW-0677">Repeat</keyword>
<reference evidence="8" key="1">
    <citation type="submission" date="2022-03" db="EMBL/GenBank/DDBJ databases">
        <authorList>
            <person name="Alioto T."/>
            <person name="Alioto T."/>
            <person name="Gomez Garrido J."/>
        </authorList>
    </citation>
    <scope>NUCLEOTIDE SEQUENCE</scope>
</reference>
<dbReference type="PANTHER" id="PTHR24124">
    <property type="entry name" value="ANKYRIN REPEAT FAMILY A"/>
    <property type="match status" value="1"/>
</dbReference>
<evidence type="ECO:0000313" key="9">
    <source>
        <dbReference type="Proteomes" id="UP001295444"/>
    </source>
</evidence>
<dbReference type="InterPro" id="IPR047571">
    <property type="entry name" value="OCA"/>
</dbReference>
<evidence type="ECO:0000256" key="1">
    <source>
        <dbReference type="ARBA" id="ARBA00022737"/>
    </source>
</evidence>
<proteinExistence type="predicted"/>
<dbReference type="Proteomes" id="UP001295444">
    <property type="component" value="Chromosome 10"/>
</dbReference>
<organism evidence="8 9">
    <name type="scientific">Pelobates cultripes</name>
    <name type="common">Western spadefoot toad</name>
    <dbReference type="NCBI Taxonomy" id="61616"/>
    <lineage>
        <taxon>Eukaryota</taxon>
        <taxon>Metazoa</taxon>
        <taxon>Chordata</taxon>
        <taxon>Craniata</taxon>
        <taxon>Vertebrata</taxon>
        <taxon>Euteleostomi</taxon>
        <taxon>Amphibia</taxon>
        <taxon>Batrachia</taxon>
        <taxon>Anura</taxon>
        <taxon>Pelobatoidea</taxon>
        <taxon>Pelobatidae</taxon>
        <taxon>Pelobates</taxon>
    </lineage>
</organism>
<dbReference type="SUPFAM" id="SSF48403">
    <property type="entry name" value="Ankyrin repeat"/>
    <property type="match status" value="1"/>
</dbReference>
<keyword evidence="2" id="KW-0805">Transcription regulation</keyword>
<evidence type="ECO:0000256" key="5">
    <source>
        <dbReference type="ARBA" id="ARBA00023163"/>
    </source>
</evidence>
<dbReference type="Pfam" id="PF12796">
    <property type="entry name" value="Ank_2"/>
    <property type="match status" value="1"/>
</dbReference>